<dbReference type="Proteomes" id="UP000185161">
    <property type="component" value="Chromosome"/>
</dbReference>
<evidence type="ECO:0000313" key="3">
    <source>
        <dbReference type="EMBL" id="RSV00990.1"/>
    </source>
</evidence>
<feature type="compositionally biased region" description="Basic and acidic residues" evidence="1">
    <location>
        <begin position="93"/>
        <end position="121"/>
    </location>
</feature>
<evidence type="ECO:0000313" key="5">
    <source>
        <dbReference type="Proteomes" id="UP000286681"/>
    </source>
</evidence>
<accession>A0A1L6JG13</accession>
<evidence type="ECO:0000313" key="4">
    <source>
        <dbReference type="Proteomes" id="UP000185161"/>
    </source>
</evidence>
<reference evidence="2" key="1">
    <citation type="submission" date="2016-12" db="EMBL/GenBank/DDBJ databases">
        <title>Whole genome sequencing of Sphingomonas koreensis.</title>
        <authorList>
            <person name="Conlan S."/>
            <person name="Thomas P.J."/>
            <person name="Mullikin J."/>
            <person name="Palmore T.N."/>
            <person name="Frank K.M."/>
            <person name="Segre J.A."/>
        </authorList>
    </citation>
    <scope>NUCLEOTIDE SEQUENCE</scope>
    <source>
        <strain evidence="2">ABOJV</strain>
    </source>
</reference>
<dbReference type="OrthoDB" id="594865at2"/>
<dbReference type="RefSeq" id="WP_075153098.1">
    <property type="nucleotide sequence ID" value="NZ_QQWQ01000013.1"/>
</dbReference>
<dbReference type="AlphaFoldDB" id="A0A1L6JG13"/>
<dbReference type="EMBL" id="QQWO01000014">
    <property type="protein sequence ID" value="RSV00990.1"/>
    <property type="molecule type" value="Genomic_DNA"/>
</dbReference>
<sequence>MSAVACIFAAPAMAQDIPSDLRDMVYARAGQAEAELQRRGYVAVRTETGSDRIWTNWWNADRRQCVSIVTRNGRYDSIVTAPAPDCRGGGRPGRPDRPGWDDRPGRPDRPDWDDRPGRPDRPGGWPGGRPISLGLICFGEGQKPAAANRWGWQWNWDSNRYDFGNRTELTTQQFDASVTIQLWDGGGRIRLPRSLIPPIHSGGTNRDGWWDLYDVYQDRSQIRATYRLNGPNKPRVTIDRRSGRINIQGFASYRFRGSCDTIDGARHQRF</sequence>
<gene>
    <name evidence="2" type="ORF">BRX40_07600</name>
    <name evidence="3" type="ORF">CA257_16030</name>
</gene>
<evidence type="ECO:0000313" key="2">
    <source>
        <dbReference type="EMBL" id="APR54882.1"/>
    </source>
</evidence>
<protein>
    <submittedName>
        <fullName evidence="2">Uncharacterized protein</fullName>
    </submittedName>
</protein>
<organism evidence="2 4">
    <name type="scientific">Sphingomonas koreensis</name>
    <dbReference type="NCBI Taxonomy" id="93064"/>
    <lineage>
        <taxon>Bacteria</taxon>
        <taxon>Pseudomonadati</taxon>
        <taxon>Pseudomonadota</taxon>
        <taxon>Alphaproteobacteria</taxon>
        <taxon>Sphingomonadales</taxon>
        <taxon>Sphingomonadaceae</taxon>
        <taxon>Sphingomonas</taxon>
    </lineage>
</organism>
<reference evidence="4" key="2">
    <citation type="submission" date="2016-12" db="EMBL/GenBank/DDBJ databases">
        <title>Whole genome sequencing of Sphingomonas sp. ABOJV.</title>
        <authorList>
            <person name="Conlan S."/>
            <person name="Thomas P.J."/>
            <person name="Mullikin J."/>
            <person name="Palmore T.N."/>
            <person name="Frank K.M."/>
            <person name="Segre J.A."/>
        </authorList>
    </citation>
    <scope>NUCLEOTIDE SEQUENCE [LARGE SCALE GENOMIC DNA]</scope>
    <source>
        <strain evidence="4">ABOJV</strain>
    </source>
</reference>
<proteinExistence type="predicted"/>
<dbReference type="Proteomes" id="UP000286681">
    <property type="component" value="Unassembled WGS sequence"/>
</dbReference>
<name>A0A1L6JG13_9SPHN</name>
<feature type="region of interest" description="Disordered" evidence="1">
    <location>
        <begin position="80"/>
        <end position="128"/>
    </location>
</feature>
<keyword evidence="4" id="KW-1185">Reference proteome</keyword>
<dbReference type="EMBL" id="CP018820">
    <property type="protein sequence ID" value="APR54882.1"/>
    <property type="molecule type" value="Genomic_DNA"/>
</dbReference>
<dbReference type="STRING" id="93064.BRX40_07600"/>
<dbReference type="KEGG" id="skr:BRX40_07600"/>
<evidence type="ECO:0000256" key="1">
    <source>
        <dbReference type="SAM" id="MobiDB-lite"/>
    </source>
</evidence>
<reference evidence="3 5" key="3">
    <citation type="submission" date="2018-07" db="EMBL/GenBank/DDBJ databases">
        <title>Genomic and Epidemiologic Investigation of an Indolent Hospital Outbreak.</title>
        <authorList>
            <person name="Johnson R.C."/>
            <person name="Deming C."/>
            <person name="Conlan S."/>
            <person name="Zellmer C.J."/>
            <person name="Michelin A.V."/>
            <person name="Lee-Lin S."/>
            <person name="Thomas P.J."/>
            <person name="Park M."/>
            <person name="Weingarten R.A."/>
            <person name="Less J."/>
            <person name="Dekker J.P."/>
            <person name="Frank K.M."/>
            <person name="Musser K.A."/>
            <person name="Mcquiston J.R."/>
            <person name="Henderson D.K."/>
            <person name="Lau A.F."/>
            <person name="Palmore T.N."/>
            <person name="Segre J.A."/>
        </authorList>
    </citation>
    <scope>NUCLEOTIDE SEQUENCE [LARGE SCALE GENOMIC DNA]</scope>
    <source>
        <strain evidence="3 5">SK-NIH.Env10_0317</strain>
    </source>
</reference>